<evidence type="ECO:0000256" key="3">
    <source>
        <dbReference type="ARBA" id="ARBA00022568"/>
    </source>
</evidence>
<feature type="domain" description="Ion transport" evidence="16">
    <location>
        <begin position="778"/>
        <end position="1018"/>
    </location>
</feature>
<feature type="transmembrane region" description="Helical" evidence="15">
    <location>
        <begin position="125"/>
        <end position="147"/>
    </location>
</feature>
<sequence>MDDSGILRDGILIPEPPNMASNRSPSSSPRAPPSIRSLSAASLFSKLSEHGTSRGLEVDDSYLQIRVDYLTKRLADTNHQLQVLDSRSLMPFPDYGTRSWFLFGQDNALRCALIRVVTSPLFDNFILAVVILNTLALVASTPTFASLKTLQQVLEVTDKIFLAVYCTEAAMKITAFGFLGAKKSYLADFWNILDFALVLTSISEIIIASSSSSAMAFRVVRLLRPLRTVRSMKSLRVILEGILKAIPVMSSIGGLAVLLFVILSLAAVQLFGGSMGRRCTDATNSILDDRSCSTGLMGYKCPSGYTCTGDHDPENVAQTLEDFPHALMTVMAMATLEGWSGPMYRAMDAEGAWAALFFVTVVIVGGLFTVSLLTAILTDSLAGQVVAPEAAADETLPVLLTQMEVDPPLALRLLNVVIFVRELVEPRRMPETLRETLAFIKYAFTRPAALPPARTRRWWLRWAIESPLYHHVVLLSIVALTVAVIWLPEAAVYVQPAVLAYWWADLIVRFVAYGGPKALLSMYGPVLDIVGTLGLTLDVCLTFTGRTVTGLGLLRGMRLVAIVGPDPSCVFYPPTYELTANPRGLLPRRLGGIAPSLALTTVRASVNTIWACLIAALPLFLLILAVGVIFAVIGVGFFADNTVTNTPLDFPNIFRGFLTVLTVMAGEDHPDALDAQWRASGWVVAVPYFAILLVVGNIVLLNLFAGIATDIFHAAFVEENEVRRVKLIKTTRRRQDKLLRQYLDRMAAGRSRFGTNLFLVNRGWGWVRVLRRVVSSVYFQVAIAVLILLSFVEVVVVAGTDTSGWASVAIIAVDAAFVCIFTAEILLRLLANGLYWTPDGLLREPLNVLDILIVLGGWIDLLSPVSITWIRLFRALRPLRLAARVPAINVLLRALIGAVPQITKLFFVGACGIGLYAVIGRQLLSGVYPKCSAGLGYTEVSCPGLWDPATPNFDTLPEAALTLVTLSSLEGLSGLLFTAAEEHWALSLYFIAFIFVGVFLYVELFVGLVIDSFTTVREEISGEFVLTPEMRRWVGIHESVRAARPTRLHPEPSTPMRRWVFRLCCSALFDQVITVLVVANTCVMLFQTPNNSEQTTTLITAANTAFVAIFTAEAALKITALGLNYFRDKWLLFDFSLVILGLLTTPMSLFSLFQIEVVAVNLNFLRVLRVLRILRVVKSANKLQAILNTALASLDDILAVCALGAMFFAIYAAVGQAALPPVTADARLLAVSDKVTFESFPAGCLAAFRMLTGEGWNEIMHDYRLLATSTTRELVVIAFFISYLFLGMYIYANLFIAVLYDSFASQITADGSFTMEFVHQFKAAWAMLDPQATGRIHASLIKDLLYLIPAPFGLKQTTESVLSREATLQHASLIHSQRSIQSVKFLSKLQLTVCHDDHVYFEPTLRALSAKVAGYQLTSLAAPRDQASVKLLRRMCGVRKVKLRRMTLESTTTTCPPTPYPVVESVTGTDVITDPTFSKQTTIDDIDAIQADATDPCDSGPSSDSGSESDTPLLEMEFEVFTADEARRLGSEGKLAIDEYIAGELLAQAFRRSQTRAGLSPSHSRSRENFMAI</sequence>
<feature type="region of interest" description="Disordered" evidence="14">
    <location>
        <begin position="1"/>
        <end position="35"/>
    </location>
</feature>
<keyword evidence="18" id="KW-1185">Reference proteome</keyword>
<dbReference type="EMBL" id="JAHDYR010000005">
    <property type="protein sequence ID" value="KAG9396732.1"/>
    <property type="molecule type" value="Genomic_DNA"/>
</dbReference>
<feature type="transmembrane region" description="Helical" evidence="15">
    <location>
        <begin position="609"/>
        <end position="639"/>
    </location>
</feature>
<comment type="subcellular location">
    <subcellularLocation>
        <location evidence="1">Membrane</location>
        <topology evidence="1">Multi-pass membrane protein</topology>
    </subcellularLocation>
</comment>
<feature type="domain" description="Ion transport" evidence="16">
    <location>
        <begin position="1068"/>
        <end position="1306"/>
    </location>
</feature>
<feature type="transmembrane region" description="Helical" evidence="15">
    <location>
        <begin position="1197"/>
        <end position="1219"/>
    </location>
</feature>
<evidence type="ECO:0000256" key="7">
    <source>
        <dbReference type="ARBA" id="ARBA00022837"/>
    </source>
</evidence>
<accession>A0A8J6BG12</accession>
<dbReference type="Gene3D" id="1.20.120.350">
    <property type="entry name" value="Voltage-gated potassium channels. Chain C"/>
    <property type="match status" value="3"/>
</dbReference>
<dbReference type="GO" id="GO:0098703">
    <property type="term" value="P:calcium ion import across plasma membrane"/>
    <property type="evidence" value="ECO:0007669"/>
    <property type="project" value="TreeGrafter"/>
</dbReference>
<feature type="transmembrane region" description="Helical" evidence="15">
    <location>
        <begin position="959"/>
        <end position="980"/>
    </location>
</feature>
<keyword evidence="9 15" id="KW-1133">Transmembrane helix</keyword>
<gene>
    <name evidence="17" type="ORF">J8273_1750</name>
</gene>
<feature type="transmembrane region" description="Helical" evidence="15">
    <location>
        <begin position="890"/>
        <end position="919"/>
    </location>
</feature>
<keyword evidence="3" id="KW-0109">Calcium transport</keyword>
<evidence type="ECO:0000256" key="5">
    <source>
        <dbReference type="ARBA" id="ARBA00022692"/>
    </source>
</evidence>
<evidence type="ECO:0000256" key="2">
    <source>
        <dbReference type="ARBA" id="ARBA00022448"/>
    </source>
</evidence>
<dbReference type="Pfam" id="PF00520">
    <property type="entry name" value="Ion_trans"/>
    <property type="match status" value="4"/>
</dbReference>
<feature type="transmembrane region" description="Helical" evidence="15">
    <location>
        <begin position="159"/>
        <end position="180"/>
    </location>
</feature>
<evidence type="ECO:0000256" key="12">
    <source>
        <dbReference type="ARBA" id="ARBA00023180"/>
    </source>
</evidence>
<reference evidence="17" key="1">
    <citation type="submission" date="2021-05" db="EMBL/GenBank/DDBJ databases">
        <title>A free-living protist that lacks canonical eukaryotic 1 DNA replication and segregation systems.</title>
        <authorList>
            <person name="Salas-Leiva D.E."/>
            <person name="Tromer E.C."/>
            <person name="Curtis B.A."/>
            <person name="Jerlstrom-Hultqvist J."/>
            <person name="Kolisko M."/>
            <person name="Yi Z."/>
            <person name="Salas-Leiva J.S."/>
            <person name="Gallot-Lavallee L."/>
            <person name="Kops G.J.P.L."/>
            <person name="Archibald J.M."/>
            <person name="Simpson A.G.B."/>
            <person name="Roger A.J."/>
        </authorList>
    </citation>
    <scope>NUCLEOTIDE SEQUENCE</scope>
    <source>
        <strain evidence="17">BICM</strain>
    </source>
</reference>
<keyword evidence="7" id="KW-0106">Calcium</keyword>
<feature type="transmembrane region" description="Helical" evidence="15">
    <location>
        <begin position="848"/>
        <end position="870"/>
    </location>
</feature>
<name>A0A8J6BG12_9EUKA</name>
<evidence type="ECO:0000256" key="14">
    <source>
        <dbReference type="SAM" id="MobiDB-lite"/>
    </source>
</evidence>
<protein>
    <submittedName>
        <fullName evidence="17">Ion transport protein</fullName>
    </submittedName>
</protein>
<feature type="transmembrane region" description="Helical" evidence="15">
    <location>
        <begin position="192"/>
        <end position="220"/>
    </location>
</feature>
<feature type="transmembrane region" description="Helical" evidence="15">
    <location>
        <begin position="1274"/>
        <end position="1300"/>
    </location>
</feature>
<feature type="transmembrane region" description="Helical" evidence="15">
    <location>
        <begin position="241"/>
        <end position="268"/>
    </location>
</feature>
<comment type="caution">
    <text evidence="17">The sequence shown here is derived from an EMBL/GenBank/DDBJ whole genome shotgun (WGS) entry which is preliminary data.</text>
</comment>
<evidence type="ECO:0000256" key="8">
    <source>
        <dbReference type="ARBA" id="ARBA00022882"/>
    </source>
</evidence>
<evidence type="ECO:0000256" key="1">
    <source>
        <dbReference type="ARBA" id="ARBA00004141"/>
    </source>
</evidence>
<feature type="transmembrane region" description="Helical" evidence="15">
    <location>
        <begin position="777"/>
        <end position="799"/>
    </location>
</feature>
<keyword evidence="8" id="KW-0851">Voltage-gated channel</keyword>
<feature type="compositionally biased region" description="Low complexity" evidence="14">
    <location>
        <begin position="20"/>
        <end position="35"/>
    </location>
</feature>
<evidence type="ECO:0000256" key="11">
    <source>
        <dbReference type="ARBA" id="ARBA00023136"/>
    </source>
</evidence>
<keyword evidence="6" id="KW-0677">Repeat</keyword>
<keyword evidence="10" id="KW-0406">Ion transport</keyword>
<feature type="transmembrane region" description="Helical" evidence="15">
    <location>
        <begin position="1130"/>
        <end position="1155"/>
    </location>
</feature>
<keyword evidence="2" id="KW-0813">Transport</keyword>
<dbReference type="InterPro" id="IPR027359">
    <property type="entry name" value="Volt_channel_dom_sf"/>
</dbReference>
<keyword evidence="12" id="KW-0325">Glycoprotein</keyword>
<keyword evidence="11 15" id="KW-0472">Membrane</keyword>
<feature type="transmembrane region" description="Helical" evidence="15">
    <location>
        <begin position="1098"/>
        <end position="1118"/>
    </location>
</feature>
<dbReference type="GO" id="GO:0008331">
    <property type="term" value="F:high voltage-gated calcium channel activity"/>
    <property type="evidence" value="ECO:0007669"/>
    <property type="project" value="TreeGrafter"/>
</dbReference>
<keyword evidence="13" id="KW-0407">Ion channel</keyword>
<keyword evidence="5 15" id="KW-0812">Transmembrane</keyword>
<evidence type="ECO:0000313" key="18">
    <source>
        <dbReference type="Proteomes" id="UP000717585"/>
    </source>
</evidence>
<dbReference type="GO" id="GO:0005891">
    <property type="term" value="C:voltage-gated calcium channel complex"/>
    <property type="evidence" value="ECO:0007669"/>
    <property type="project" value="TreeGrafter"/>
</dbReference>
<dbReference type="Gene3D" id="1.10.238.10">
    <property type="entry name" value="EF-hand"/>
    <property type="match status" value="1"/>
</dbReference>
<feature type="domain" description="Ion transport" evidence="16">
    <location>
        <begin position="120"/>
        <end position="382"/>
    </location>
</feature>
<dbReference type="PANTHER" id="PTHR45628:SF7">
    <property type="entry name" value="VOLTAGE-DEPENDENT CALCIUM CHANNEL TYPE A SUBUNIT ALPHA-1"/>
    <property type="match status" value="1"/>
</dbReference>
<evidence type="ECO:0000256" key="15">
    <source>
        <dbReference type="SAM" id="Phobius"/>
    </source>
</evidence>
<evidence type="ECO:0000313" key="17">
    <source>
        <dbReference type="EMBL" id="KAG9396732.1"/>
    </source>
</evidence>
<feature type="region of interest" description="Disordered" evidence="14">
    <location>
        <begin position="1553"/>
        <end position="1573"/>
    </location>
</feature>
<dbReference type="InterPro" id="IPR050599">
    <property type="entry name" value="VDCC_alpha-1_subunit"/>
</dbReference>
<feature type="transmembrane region" description="Helical" evidence="15">
    <location>
        <begin position="805"/>
        <end position="827"/>
    </location>
</feature>
<evidence type="ECO:0000259" key="16">
    <source>
        <dbReference type="Pfam" id="PF00520"/>
    </source>
</evidence>
<keyword evidence="4" id="KW-0107">Calcium channel</keyword>
<dbReference type="PANTHER" id="PTHR45628">
    <property type="entry name" value="VOLTAGE-DEPENDENT CALCIUM CHANNEL TYPE A SUBUNIT ALPHA-1"/>
    <property type="match status" value="1"/>
</dbReference>
<feature type="compositionally biased region" description="Low complexity" evidence="14">
    <location>
        <begin position="1492"/>
        <end position="1510"/>
    </location>
</feature>
<feature type="transmembrane region" description="Helical" evidence="15">
    <location>
        <begin position="468"/>
        <end position="487"/>
    </location>
</feature>
<evidence type="ECO:0000256" key="10">
    <source>
        <dbReference type="ARBA" id="ARBA00023065"/>
    </source>
</evidence>
<feature type="transmembrane region" description="Helical" evidence="15">
    <location>
        <begin position="1059"/>
        <end position="1086"/>
    </location>
</feature>
<feature type="region of interest" description="Disordered" evidence="14">
    <location>
        <begin position="1492"/>
        <end position="1511"/>
    </location>
</feature>
<feature type="transmembrane region" description="Helical" evidence="15">
    <location>
        <begin position="352"/>
        <end position="377"/>
    </location>
</feature>
<feature type="domain" description="Ion transport" evidence="16">
    <location>
        <begin position="600"/>
        <end position="713"/>
    </location>
</feature>
<evidence type="ECO:0000256" key="13">
    <source>
        <dbReference type="ARBA" id="ARBA00023303"/>
    </source>
</evidence>
<feature type="transmembrane region" description="Helical" evidence="15">
    <location>
        <begin position="682"/>
        <end position="704"/>
    </location>
</feature>
<evidence type="ECO:0000256" key="9">
    <source>
        <dbReference type="ARBA" id="ARBA00022989"/>
    </source>
</evidence>
<dbReference type="Gene3D" id="1.10.287.70">
    <property type="match status" value="4"/>
</dbReference>
<feature type="transmembrane region" description="Helical" evidence="15">
    <location>
        <begin position="986"/>
        <end position="1010"/>
    </location>
</feature>
<organism evidence="17 18">
    <name type="scientific">Carpediemonas membranifera</name>
    <dbReference type="NCBI Taxonomy" id="201153"/>
    <lineage>
        <taxon>Eukaryota</taxon>
        <taxon>Metamonada</taxon>
        <taxon>Carpediemonas-like organisms</taxon>
        <taxon>Carpediemonas</taxon>
    </lineage>
</organism>
<dbReference type="Proteomes" id="UP000717585">
    <property type="component" value="Unassembled WGS sequence"/>
</dbReference>
<evidence type="ECO:0000256" key="6">
    <source>
        <dbReference type="ARBA" id="ARBA00022737"/>
    </source>
</evidence>
<feature type="compositionally biased region" description="Polar residues" evidence="14">
    <location>
        <begin position="1553"/>
        <end position="1563"/>
    </location>
</feature>
<dbReference type="FunFam" id="1.20.120.350:FF:000009">
    <property type="entry name" value="Voltage-dependent T-type calcium channel subunit alpha"/>
    <property type="match status" value="1"/>
</dbReference>
<dbReference type="InterPro" id="IPR005821">
    <property type="entry name" value="Ion_trans_dom"/>
</dbReference>
<dbReference type="SUPFAM" id="SSF81324">
    <property type="entry name" value="Voltage-gated potassium channels"/>
    <property type="match status" value="3"/>
</dbReference>
<evidence type="ECO:0000256" key="4">
    <source>
        <dbReference type="ARBA" id="ARBA00022673"/>
    </source>
</evidence>
<dbReference type="OrthoDB" id="109567at2759"/>
<feature type="transmembrane region" description="Helical" evidence="15">
    <location>
        <begin position="493"/>
        <end position="512"/>
    </location>
</feature>
<proteinExistence type="predicted"/>